<sequence length="214" mass="23957">MPKSKRSKLVSLTKVAKKTKEQKGALMQELQENADKWSYCWLFEVGNMRNSHLKTKIKGQVGLMFTNSPPAEVIAWFADFHPPDFARSGNVSPKTYTIPAGPILQHHSSPPEPFPHNEEQQLRKLGMHTTMVKGVPTLNVAHVVCKEGKTLTPEQAQLLKLVGIRLVEFKVGLRAYWESASGEVTEVEGEEVTVASEDKDTEEDEDEVDADMDE</sequence>
<gene>
    <name evidence="4" type="ORF">EUX98_g5920</name>
</gene>
<evidence type="ECO:0000313" key="5">
    <source>
        <dbReference type="Proteomes" id="UP000308730"/>
    </source>
</evidence>
<keyword evidence="5" id="KW-1185">Reference proteome</keyword>
<dbReference type="GO" id="GO:0042273">
    <property type="term" value="P:ribosomal large subunit biogenesis"/>
    <property type="evidence" value="ECO:0007669"/>
    <property type="project" value="TreeGrafter"/>
</dbReference>
<dbReference type="InterPro" id="IPR040637">
    <property type="entry name" value="Ribosomal_uL10-like_insert"/>
</dbReference>
<evidence type="ECO:0000256" key="1">
    <source>
        <dbReference type="ARBA" id="ARBA00008889"/>
    </source>
</evidence>
<dbReference type="PANTHER" id="PTHR45841">
    <property type="entry name" value="MRNA TURNOVER PROTEIN 4 MRTO4"/>
    <property type="match status" value="1"/>
</dbReference>
<dbReference type="GO" id="GO:0003723">
    <property type="term" value="F:RNA binding"/>
    <property type="evidence" value="ECO:0007669"/>
    <property type="project" value="TreeGrafter"/>
</dbReference>
<comment type="caution">
    <text evidence="4">The sequence shown here is derived from an EMBL/GenBank/DDBJ whole genome shotgun (WGS) entry which is preliminary data.</text>
</comment>
<dbReference type="PANTHER" id="PTHR45841:SF1">
    <property type="entry name" value="MRNA TURNOVER PROTEIN 4 HOMOLOG"/>
    <property type="match status" value="1"/>
</dbReference>
<dbReference type="EMBL" id="SGPM01000190">
    <property type="protein sequence ID" value="THH28268.1"/>
    <property type="molecule type" value="Genomic_DNA"/>
</dbReference>
<dbReference type="Pfam" id="PF17777">
    <property type="entry name" value="RL10P_insert"/>
    <property type="match status" value="1"/>
</dbReference>
<dbReference type="GO" id="GO:0030687">
    <property type="term" value="C:preribosome, large subunit precursor"/>
    <property type="evidence" value="ECO:0007669"/>
    <property type="project" value="TreeGrafter"/>
</dbReference>
<feature type="domain" description="Large ribosomal subunit protein uL10-like insertion" evidence="3">
    <location>
        <begin position="86"/>
        <end position="164"/>
    </location>
</feature>
<reference evidence="4 5" key="1">
    <citation type="submission" date="2019-02" db="EMBL/GenBank/DDBJ databases">
        <title>Genome sequencing of the rare red list fungi Antrodiella citrinella (Flaviporus citrinellus).</title>
        <authorList>
            <person name="Buettner E."/>
            <person name="Kellner H."/>
        </authorList>
    </citation>
    <scope>NUCLEOTIDE SEQUENCE [LARGE SCALE GENOMIC DNA]</scope>
    <source>
        <strain evidence="4 5">DSM 108506</strain>
    </source>
</reference>
<comment type="similarity">
    <text evidence="1">Belongs to the universal ribosomal protein uL10 family.</text>
</comment>
<dbReference type="AlphaFoldDB" id="A0A4S4MSF8"/>
<evidence type="ECO:0000259" key="3">
    <source>
        <dbReference type="Pfam" id="PF17777"/>
    </source>
</evidence>
<dbReference type="GO" id="GO:0005730">
    <property type="term" value="C:nucleolus"/>
    <property type="evidence" value="ECO:0007669"/>
    <property type="project" value="TreeGrafter"/>
</dbReference>
<dbReference type="InterPro" id="IPR043164">
    <property type="entry name" value="Ribosomal_uL10-like_insert_sf"/>
</dbReference>
<organism evidence="4 5">
    <name type="scientific">Antrodiella citrinella</name>
    <dbReference type="NCBI Taxonomy" id="2447956"/>
    <lineage>
        <taxon>Eukaryota</taxon>
        <taxon>Fungi</taxon>
        <taxon>Dikarya</taxon>
        <taxon>Basidiomycota</taxon>
        <taxon>Agaricomycotina</taxon>
        <taxon>Agaricomycetes</taxon>
        <taxon>Polyporales</taxon>
        <taxon>Steccherinaceae</taxon>
        <taxon>Antrodiella</taxon>
    </lineage>
</organism>
<dbReference type="GO" id="GO:0000956">
    <property type="term" value="P:nuclear-transcribed mRNA catabolic process"/>
    <property type="evidence" value="ECO:0007669"/>
    <property type="project" value="TreeGrafter"/>
</dbReference>
<dbReference type="Gene3D" id="3.90.105.20">
    <property type="match status" value="1"/>
</dbReference>
<evidence type="ECO:0000256" key="2">
    <source>
        <dbReference type="SAM" id="MobiDB-lite"/>
    </source>
</evidence>
<accession>A0A4S4MSF8</accession>
<name>A0A4S4MSF8_9APHY</name>
<dbReference type="InterPro" id="IPR043141">
    <property type="entry name" value="Ribosomal_uL10-like_sf"/>
</dbReference>
<feature type="region of interest" description="Disordered" evidence="2">
    <location>
        <begin position="98"/>
        <end position="117"/>
    </location>
</feature>
<dbReference type="OrthoDB" id="10262308at2759"/>
<proteinExistence type="inferred from homology"/>
<dbReference type="Gene3D" id="3.30.70.1730">
    <property type="match status" value="1"/>
</dbReference>
<protein>
    <recommendedName>
        <fullName evidence="3">Large ribosomal subunit protein uL10-like insertion domain-containing protein</fullName>
    </recommendedName>
</protein>
<dbReference type="FunFam" id="3.90.105.20:FF:000003">
    <property type="entry name" value="Ribosome assembly factor mrt4"/>
    <property type="match status" value="1"/>
</dbReference>
<feature type="compositionally biased region" description="Acidic residues" evidence="2">
    <location>
        <begin position="199"/>
        <end position="214"/>
    </location>
</feature>
<dbReference type="GO" id="GO:0006364">
    <property type="term" value="P:rRNA processing"/>
    <property type="evidence" value="ECO:0007669"/>
    <property type="project" value="TreeGrafter"/>
</dbReference>
<feature type="region of interest" description="Disordered" evidence="2">
    <location>
        <begin position="182"/>
        <end position="214"/>
    </location>
</feature>
<evidence type="ECO:0000313" key="4">
    <source>
        <dbReference type="EMBL" id="THH28268.1"/>
    </source>
</evidence>
<dbReference type="InterPro" id="IPR051742">
    <property type="entry name" value="Ribosome_Assembly_uL10"/>
</dbReference>
<dbReference type="Proteomes" id="UP000308730">
    <property type="component" value="Unassembled WGS sequence"/>
</dbReference>